<dbReference type="PROSITE" id="PS51343">
    <property type="entry name" value="PII_GLNB_DOM"/>
    <property type="match status" value="1"/>
</dbReference>
<comment type="caution">
    <text evidence="1">The sequence shown here is derived from an EMBL/GenBank/DDBJ whole genome shotgun (WGS) entry which is preliminary data.</text>
</comment>
<dbReference type="SUPFAM" id="SSF54913">
    <property type="entry name" value="GlnB-like"/>
    <property type="match status" value="1"/>
</dbReference>
<accession>A0A4R3KRG6</accession>
<dbReference type="RefSeq" id="WP_132028565.1">
    <property type="nucleotide sequence ID" value="NZ_CP068564.1"/>
</dbReference>
<protein>
    <submittedName>
        <fullName evidence="1">Nitrogen regulatory protein P-II family</fullName>
    </submittedName>
</protein>
<dbReference type="EMBL" id="SMAE01000010">
    <property type="protein sequence ID" value="TCS87590.1"/>
    <property type="molecule type" value="Genomic_DNA"/>
</dbReference>
<dbReference type="Gene3D" id="3.30.70.120">
    <property type="match status" value="1"/>
</dbReference>
<dbReference type="InterPro" id="IPR015867">
    <property type="entry name" value="N-reg_PII/ATP_PRibTrfase_C"/>
</dbReference>
<dbReference type="OrthoDB" id="9803021at2"/>
<dbReference type="InterPro" id="IPR002187">
    <property type="entry name" value="N-reg_PII"/>
</dbReference>
<sequence length="108" mass="11969">MDKVKCIVAIVERGKADRIVDKAKQAGAKGATIMYGRGTGQSEALKFFNIHIEASKEIIIILSEEEHYKDIYDAIIEAGRLKEPGTGIIFTVPVAELVGLHHREHIEK</sequence>
<gene>
    <name evidence="1" type="ORF">EDD65_11024</name>
</gene>
<reference evidence="1 2" key="1">
    <citation type="submission" date="2019-03" db="EMBL/GenBank/DDBJ databases">
        <title>Genomic Encyclopedia of Type Strains, Phase IV (KMG-IV): sequencing the most valuable type-strain genomes for metagenomic binning, comparative biology and taxonomic classification.</title>
        <authorList>
            <person name="Goeker M."/>
        </authorList>
    </citation>
    <scope>NUCLEOTIDE SEQUENCE [LARGE SCALE GENOMIC DNA]</scope>
    <source>
        <strain evidence="1 2">DSM 26752</strain>
    </source>
</reference>
<dbReference type="InterPro" id="IPR011322">
    <property type="entry name" value="N-reg_PII-like_a/b"/>
</dbReference>
<dbReference type="AlphaFoldDB" id="A0A4R3KRG6"/>
<evidence type="ECO:0000313" key="1">
    <source>
        <dbReference type="EMBL" id="TCS87590.1"/>
    </source>
</evidence>
<dbReference type="SMART" id="SM00938">
    <property type="entry name" value="P-II"/>
    <property type="match status" value="1"/>
</dbReference>
<name>A0A4R3KRG6_9FIRM</name>
<dbReference type="GO" id="GO:0006808">
    <property type="term" value="P:regulation of nitrogen utilization"/>
    <property type="evidence" value="ECO:0007669"/>
    <property type="project" value="InterPro"/>
</dbReference>
<dbReference type="Proteomes" id="UP000294567">
    <property type="component" value="Unassembled WGS sequence"/>
</dbReference>
<dbReference type="GO" id="GO:0030234">
    <property type="term" value="F:enzyme regulator activity"/>
    <property type="evidence" value="ECO:0007669"/>
    <property type="project" value="InterPro"/>
</dbReference>
<dbReference type="Pfam" id="PF00543">
    <property type="entry name" value="P-II"/>
    <property type="match status" value="1"/>
</dbReference>
<keyword evidence="2" id="KW-1185">Reference proteome</keyword>
<organism evidence="1 2">
    <name type="scientific">Keratinibaculum paraultunense</name>
    <dbReference type="NCBI Taxonomy" id="1278232"/>
    <lineage>
        <taxon>Bacteria</taxon>
        <taxon>Bacillati</taxon>
        <taxon>Bacillota</taxon>
        <taxon>Tissierellia</taxon>
        <taxon>Tissierellales</taxon>
        <taxon>Tepidimicrobiaceae</taxon>
        <taxon>Keratinibaculum</taxon>
    </lineage>
</organism>
<proteinExistence type="predicted"/>
<evidence type="ECO:0000313" key="2">
    <source>
        <dbReference type="Proteomes" id="UP000294567"/>
    </source>
</evidence>